<comment type="caution">
    <text evidence="3">The sequence shown here is derived from an EMBL/GenBank/DDBJ whole genome shotgun (WGS) entry which is preliminary data.</text>
</comment>
<protein>
    <submittedName>
        <fullName evidence="3">Uncharacterized protein DUF4340</fullName>
    </submittedName>
</protein>
<evidence type="ECO:0000313" key="3">
    <source>
        <dbReference type="EMBL" id="PVY59468.1"/>
    </source>
</evidence>
<feature type="region of interest" description="Disordered" evidence="1">
    <location>
        <begin position="285"/>
        <end position="308"/>
    </location>
</feature>
<proteinExistence type="predicted"/>
<dbReference type="Proteomes" id="UP000245778">
    <property type="component" value="Unassembled WGS sequence"/>
</dbReference>
<feature type="compositionally biased region" description="Basic and acidic residues" evidence="1">
    <location>
        <begin position="286"/>
        <end position="295"/>
    </location>
</feature>
<evidence type="ECO:0000259" key="2">
    <source>
        <dbReference type="Pfam" id="PF14238"/>
    </source>
</evidence>
<dbReference type="PROSITE" id="PS51257">
    <property type="entry name" value="PROKAR_LIPOPROTEIN"/>
    <property type="match status" value="1"/>
</dbReference>
<dbReference type="AlphaFoldDB" id="A0A2U1CEV9"/>
<dbReference type="Pfam" id="PF14238">
    <property type="entry name" value="DUF4340"/>
    <property type="match status" value="1"/>
</dbReference>
<reference evidence="3 4" key="1">
    <citation type="submission" date="2018-04" db="EMBL/GenBank/DDBJ databases">
        <title>Genomic Encyclopedia of Type Strains, Phase IV (KMG-IV): sequencing the most valuable type-strain genomes for metagenomic binning, comparative biology and taxonomic classification.</title>
        <authorList>
            <person name="Goeker M."/>
        </authorList>
    </citation>
    <scope>NUCLEOTIDE SEQUENCE [LARGE SCALE GENOMIC DNA]</scope>
    <source>
        <strain evidence="3 4">DSM 26588</strain>
    </source>
</reference>
<name>A0A2U1CEV9_9FIRM</name>
<organism evidence="3 4">
    <name type="scientific">Intestinimonas butyriciproducens</name>
    <dbReference type="NCBI Taxonomy" id="1297617"/>
    <lineage>
        <taxon>Bacteria</taxon>
        <taxon>Bacillati</taxon>
        <taxon>Bacillota</taxon>
        <taxon>Clostridia</taxon>
        <taxon>Eubacteriales</taxon>
        <taxon>Intestinimonas</taxon>
    </lineage>
</organism>
<accession>A0A2U1CEV9</accession>
<dbReference type="OrthoDB" id="9768524at2"/>
<dbReference type="EMBL" id="QEKK01000002">
    <property type="protein sequence ID" value="PVY59468.1"/>
    <property type="molecule type" value="Genomic_DNA"/>
</dbReference>
<evidence type="ECO:0000313" key="4">
    <source>
        <dbReference type="Proteomes" id="UP000245778"/>
    </source>
</evidence>
<feature type="domain" description="DUF4340" evidence="2">
    <location>
        <begin position="69"/>
        <end position="258"/>
    </location>
</feature>
<evidence type="ECO:0000256" key="1">
    <source>
        <dbReference type="SAM" id="MobiDB-lite"/>
    </source>
</evidence>
<feature type="compositionally biased region" description="Acidic residues" evidence="1">
    <location>
        <begin position="296"/>
        <end position="308"/>
    </location>
</feature>
<dbReference type="InterPro" id="IPR025641">
    <property type="entry name" value="DUF4340"/>
</dbReference>
<gene>
    <name evidence="3" type="ORF">C7373_102454</name>
</gene>
<sequence length="469" mass="52541">MKRSRRLLILLGLLLAACAATFGVIRYEEHKEVIRNSDAIVLEIDSDAVQTLSWEYGSETLAFHKEDTWLYDGDAAFPVDEEKMQERLELFRAFGVSFIIEDVEDYGQYGLDKPICTIRLSTADETWEILLGNYSSMDSQRYVSVGDGNVYLVQNDPLDYFDAGLSDMIDHDETPDFDKVTGIRFAGTESYSITYEEDSGNTYCEEDVYFAERAGSLLPLDTSRVDAYLQKISGLSLTDYVTYNATAEELEACGLDTPELTVTVDYTYEDEARNEITQTFALQISRDPEKQKAAEEASDQEEGTDEEEITAYARVGDSRIVYRITANEYKALMDASYDALRHLEVLSADFSDVMQLDISLEGAAYSITAEGSGDGHTYSYLGEELEIGDLQSALESLKAESFTDERPTQKKEIGLTVHLDNENYPEVRIELYRYDGTNCLAVVDGTPVSLVARADVVDLIEAVNEIVLN</sequence>